<dbReference type="Proteomes" id="UP000092993">
    <property type="component" value="Unassembled WGS sequence"/>
</dbReference>
<feature type="region of interest" description="Disordered" evidence="1">
    <location>
        <begin position="410"/>
        <end position="479"/>
    </location>
</feature>
<sequence>MAPSPSPSLREYGFNPAGVELLRKHLGTGQLYKTSKKNFDAADLAFFVAGAHEDGTHIPAVCRTFHPLFKKAREQTGTGNEGRAARTAFRQRFLKFMLDVLTTWDRITGGVTYMVTVDGAQQPGSSLVPEHVKMHMYFPPVILNESEHIGYAIARMSQIFVEDIGVFAVERWVEAFRNTMGCDLSTLPSATFREISTPGPLVPTPRSGTSHFTFYGHASDTFDSLISTHHSSRDDDNEFPCRSGASPTPSTPDSCDRSPSPDVEEVRLIRRVEELELLVNKQAFKLHDLNHELETLRAALTLERDFYAEMLHRASQGFEFEVLLPHSRRSVVAAGEPGTSPVSAQELRTAPSAREPRTLPVTAQEPRTLPVPAQEPRTPATSVRASHASPSPFDRELRLPRMTATSLLSMTSPQAHRSSPFAPSTLSVPSSPSPARSHVRAVPSATAPSPFSPTISSVSSVSTSSHRRQHHVERRIESGGIHADRALSRHGLDPQYRHILRYIASNFAADKWLEQIVQRLIVTREVAADITMALEADWSRQDTSGAD</sequence>
<keyword evidence="3" id="KW-1185">Reference proteome</keyword>
<accession>A0A1C7LSB9</accession>
<evidence type="ECO:0000256" key="1">
    <source>
        <dbReference type="SAM" id="MobiDB-lite"/>
    </source>
</evidence>
<evidence type="ECO:0000313" key="2">
    <source>
        <dbReference type="EMBL" id="OBZ67745.1"/>
    </source>
</evidence>
<feature type="compositionally biased region" description="Low complexity" evidence="1">
    <location>
        <begin position="423"/>
        <end position="434"/>
    </location>
</feature>
<reference evidence="2 3" key="1">
    <citation type="submission" date="2016-03" db="EMBL/GenBank/DDBJ databases">
        <title>Whole genome sequencing of Grifola frondosa 9006-11.</title>
        <authorList>
            <person name="Min B."/>
            <person name="Park H."/>
            <person name="Kim J.-G."/>
            <person name="Cho H."/>
            <person name="Oh Y.-L."/>
            <person name="Kong W.-S."/>
            <person name="Choi I.-G."/>
        </authorList>
    </citation>
    <scope>NUCLEOTIDE SEQUENCE [LARGE SCALE GENOMIC DNA]</scope>
    <source>
        <strain evidence="2 3">9006-11</strain>
    </source>
</reference>
<dbReference type="OMA" id="VEISERW"/>
<organism evidence="2 3">
    <name type="scientific">Grifola frondosa</name>
    <name type="common">Maitake</name>
    <name type="synonym">Polyporus frondosus</name>
    <dbReference type="NCBI Taxonomy" id="5627"/>
    <lineage>
        <taxon>Eukaryota</taxon>
        <taxon>Fungi</taxon>
        <taxon>Dikarya</taxon>
        <taxon>Basidiomycota</taxon>
        <taxon>Agaricomycotina</taxon>
        <taxon>Agaricomycetes</taxon>
        <taxon>Polyporales</taxon>
        <taxon>Grifolaceae</taxon>
        <taxon>Grifola</taxon>
    </lineage>
</organism>
<feature type="compositionally biased region" description="Low complexity" evidence="1">
    <location>
        <begin position="443"/>
        <end position="464"/>
    </location>
</feature>
<dbReference type="AlphaFoldDB" id="A0A1C7LSB9"/>
<feature type="region of interest" description="Disordered" evidence="1">
    <location>
        <begin position="333"/>
        <end position="395"/>
    </location>
</feature>
<dbReference type="STRING" id="5627.A0A1C7LSB9"/>
<dbReference type="OrthoDB" id="2804396at2759"/>
<protein>
    <submittedName>
        <fullName evidence="2">Uncharacterized protein</fullName>
    </submittedName>
</protein>
<comment type="caution">
    <text evidence="2">The sequence shown here is derived from an EMBL/GenBank/DDBJ whole genome shotgun (WGS) entry which is preliminary data.</text>
</comment>
<feature type="region of interest" description="Disordered" evidence="1">
    <location>
        <begin position="226"/>
        <end position="262"/>
    </location>
</feature>
<evidence type="ECO:0000313" key="3">
    <source>
        <dbReference type="Proteomes" id="UP000092993"/>
    </source>
</evidence>
<proteinExistence type="predicted"/>
<dbReference type="EMBL" id="LUGG01000023">
    <property type="protein sequence ID" value="OBZ67745.1"/>
    <property type="molecule type" value="Genomic_DNA"/>
</dbReference>
<gene>
    <name evidence="2" type="ORF">A0H81_12132</name>
</gene>
<name>A0A1C7LSB9_GRIFR</name>